<accession>A0A0H2YUU0</accession>
<dbReference type="SUPFAM" id="SSF82549">
    <property type="entry name" value="DAK1/DegV-like"/>
    <property type="match status" value="1"/>
</dbReference>
<evidence type="ECO:0000256" key="1">
    <source>
        <dbReference type="ARBA" id="ARBA00003238"/>
    </source>
</evidence>
<dbReference type="KEGG" id="cpf:CPF_0030"/>
<dbReference type="Proteomes" id="UP000001823">
    <property type="component" value="Chromosome"/>
</dbReference>
<name>A0A0H2YUU0_CLOP1</name>
<dbReference type="InterPro" id="IPR003797">
    <property type="entry name" value="DegV"/>
</dbReference>
<dbReference type="Pfam" id="PF02645">
    <property type="entry name" value="DegV"/>
    <property type="match status" value="1"/>
</dbReference>
<dbReference type="AlphaFoldDB" id="A0A0H2YUU0"/>
<evidence type="ECO:0000313" key="5">
    <source>
        <dbReference type="Proteomes" id="UP000001823"/>
    </source>
</evidence>
<evidence type="ECO:0000256" key="3">
    <source>
        <dbReference type="SAM" id="Phobius"/>
    </source>
</evidence>
<sequence>MKKFVIFTDSAADLPKSMVKDLDINYLGLICNINNTEYIDNIDSELTPKAFYNKLREGIMPSTSQVNSFRFVEAFEEYVKQGISILYLAFSSALSGTYNSSLIAREELLEKYPDADIKIVDTRAACLGQGLLVYYAAQMKKDGKSIDEIYSWVEENKNKLCHYFTVDSLDHLKRGGRISSTAAAIGSLLSIKPMLYVNDAGELHNFAKAKGRKKSLKMLFQELEKRIVNPNEQTIFIAHSDCIEDAETLAEMIREKYTVKDIIIDYIGIVIGSHTGIGTLAVFFLGDTKEP</sequence>
<dbReference type="STRING" id="195103.CPF_0030"/>
<keyword evidence="2" id="KW-0446">Lipid-binding</keyword>
<keyword evidence="3" id="KW-0472">Membrane</keyword>
<feature type="transmembrane region" description="Helical" evidence="3">
    <location>
        <begin position="262"/>
        <end position="285"/>
    </location>
</feature>
<dbReference type="HOGENOM" id="CLU_048251_4_1_9"/>
<dbReference type="Gene3D" id="3.30.1180.10">
    <property type="match status" value="1"/>
</dbReference>
<comment type="function">
    <text evidence="1">May bind long-chain fatty acids, such as palmitate, and may play a role in lipid transport or fatty acid metabolism.</text>
</comment>
<dbReference type="NCBIfam" id="TIGR00762">
    <property type="entry name" value="DegV"/>
    <property type="match status" value="1"/>
</dbReference>
<dbReference type="PANTHER" id="PTHR33434:SF3">
    <property type="entry name" value="DEGV DOMAIN-CONTAINING PROTEIN YITS"/>
    <property type="match status" value="1"/>
</dbReference>
<evidence type="ECO:0000256" key="2">
    <source>
        <dbReference type="ARBA" id="ARBA00023121"/>
    </source>
</evidence>
<dbReference type="Gene3D" id="3.40.50.10440">
    <property type="entry name" value="Dihydroxyacetone kinase, domain 1"/>
    <property type="match status" value="1"/>
</dbReference>
<dbReference type="EMBL" id="CP000246">
    <property type="protein sequence ID" value="ABG84878.1"/>
    <property type="molecule type" value="Genomic_DNA"/>
</dbReference>
<dbReference type="eggNOG" id="COG1307">
    <property type="taxonomic scope" value="Bacteria"/>
</dbReference>
<reference evidence="4 5" key="1">
    <citation type="journal article" date="2006" name="Genome Res.">
        <title>Skewed genomic variability in strains of the toxigenic bacterial pathogen, Clostridium perfringens.</title>
        <authorList>
            <person name="Myers G.S."/>
            <person name="Rasko D.A."/>
            <person name="Cheung J.K."/>
            <person name="Ravel J."/>
            <person name="Seshadri R."/>
            <person name="Deboy R.T."/>
            <person name="Ren Q."/>
            <person name="Varga J."/>
            <person name="Awad M.M."/>
            <person name="Brinkac L.M."/>
            <person name="Daugherty S.C."/>
            <person name="Haft D.H."/>
            <person name="Dodson R.J."/>
            <person name="Madupu R."/>
            <person name="Nelson W.C."/>
            <person name="Rosovitz M.J."/>
            <person name="Sullivan S.A."/>
            <person name="Khouri H."/>
            <person name="Dimitrov G.I."/>
            <person name="Watkins K.L."/>
            <person name="Mulligan S."/>
            <person name="Benton J."/>
            <person name="Radune D."/>
            <person name="Fisher D.J."/>
            <person name="Atkins H.S."/>
            <person name="Hiscox T."/>
            <person name="Jost B.H."/>
            <person name="Billington S.J."/>
            <person name="Songer J.G."/>
            <person name="McClane B.A."/>
            <person name="Titball R.W."/>
            <person name="Rood J.I."/>
            <person name="Melville S.B."/>
            <person name="Paulsen I.T."/>
        </authorList>
    </citation>
    <scope>NUCLEOTIDE SEQUENCE [LARGE SCALE GENOMIC DNA]</scope>
    <source>
        <strain evidence="5">ATCC 13124 / DSM 756 / JCM 1290 / NCIMB 6125 / NCTC 8237 / S 107 / Type A</strain>
    </source>
</reference>
<dbReference type="GO" id="GO:0008289">
    <property type="term" value="F:lipid binding"/>
    <property type="evidence" value="ECO:0007669"/>
    <property type="project" value="UniProtKB-KW"/>
</dbReference>
<dbReference type="PANTHER" id="PTHR33434">
    <property type="entry name" value="DEGV DOMAIN-CONTAINING PROTEIN DR_1986-RELATED"/>
    <property type="match status" value="1"/>
</dbReference>
<dbReference type="InterPro" id="IPR050270">
    <property type="entry name" value="DegV_domain_contain"/>
</dbReference>
<gene>
    <name evidence="4" type="ordered locus">CPF_0030</name>
</gene>
<keyword evidence="3" id="KW-1133">Transmembrane helix</keyword>
<dbReference type="Gene3D" id="2.20.28.50">
    <property type="entry name" value="degv family protein"/>
    <property type="match status" value="1"/>
</dbReference>
<dbReference type="PaxDb" id="195103-CPF_0030"/>
<keyword evidence="3" id="KW-0812">Transmembrane</keyword>
<dbReference type="InterPro" id="IPR043168">
    <property type="entry name" value="DegV_C"/>
</dbReference>
<protein>
    <submittedName>
        <fullName evidence="4">DegV family protein</fullName>
    </submittedName>
</protein>
<proteinExistence type="predicted"/>
<dbReference type="PROSITE" id="PS51482">
    <property type="entry name" value="DEGV"/>
    <property type="match status" value="1"/>
</dbReference>
<organism evidence="4 5">
    <name type="scientific">Clostridium perfringens (strain ATCC 13124 / DSM 756 / JCM 1290 / NCIMB 6125 / NCTC 8237 / Type A)</name>
    <dbReference type="NCBI Taxonomy" id="195103"/>
    <lineage>
        <taxon>Bacteria</taxon>
        <taxon>Bacillati</taxon>
        <taxon>Bacillota</taxon>
        <taxon>Clostridia</taxon>
        <taxon>Eubacteriales</taxon>
        <taxon>Clostridiaceae</taxon>
        <taxon>Clostridium</taxon>
    </lineage>
</organism>
<evidence type="ECO:0000313" key="4">
    <source>
        <dbReference type="EMBL" id="ABG84878.1"/>
    </source>
</evidence>
<dbReference type="RefSeq" id="WP_011590034.1">
    <property type="nucleotide sequence ID" value="NC_008261.1"/>
</dbReference>
<keyword evidence="5" id="KW-1185">Reference proteome</keyword>